<dbReference type="Proteomes" id="UP000886842">
    <property type="component" value="Unassembled WGS sequence"/>
</dbReference>
<feature type="domain" description="Metallo-beta-lactamase" evidence="5">
    <location>
        <begin position="12"/>
        <end position="207"/>
    </location>
</feature>
<evidence type="ECO:0000259" key="5">
    <source>
        <dbReference type="SMART" id="SM00849"/>
    </source>
</evidence>
<evidence type="ECO:0000256" key="3">
    <source>
        <dbReference type="ARBA" id="ARBA00022801"/>
    </source>
</evidence>
<comment type="cofactor">
    <cofactor evidence="1">
        <name>Zn(2+)</name>
        <dbReference type="ChEBI" id="CHEBI:29105"/>
    </cofactor>
</comment>
<dbReference type="GO" id="GO:0016787">
    <property type="term" value="F:hydrolase activity"/>
    <property type="evidence" value="ECO:0007669"/>
    <property type="project" value="UniProtKB-KW"/>
</dbReference>
<reference evidence="6" key="1">
    <citation type="submission" date="2020-10" db="EMBL/GenBank/DDBJ databases">
        <authorList>
            <person name="Gilroy R."/>
        </authorList>
    </citation>
    <scope>NUCLEOTIDE SEQUENCE</scope>
    <source>
        <strain evidence="6">ChiGjej1B1-24693</strain>
    </source>
</reference>
<dbReference type="Gene3D" id="3.60.15.10">
    <property type="entry name" value="Ribonuclease Z/Hydroxyacylglutathione hydrolase-like"/>
    <property type="match status" value="1"/>
</dbReference>
<dbReference type="EMBL" id="DVLP01000325">
    <property type="protein sequence ID" value="HIT76126.1"/>
    <property type="molecule type" value="Genomic_DNA"/>
</dbReference>
<evidence type="ECO:0000256" key="4">
    <source>
        <dbReference type="ARBA" id="ARBA00022833"/>
    </source>
</evidence>
<organism evidence="6 7">
    <name type="scientific">Candidatus Avipropionibacterium avicola</name>
    <dbReference type="NCBI Taxonomy" id="2840701"/>
    <lineage>
        <taxon>Bacteria</taxon>
        <taxon>Bacillati</taxon>
        <taxon>Actinomycetota</taxon>
        <taxon>Actinomycetes</taxon>
        <taxon>Propionibacteriales</taxon>
        <taxon>Propionibacteriaceae</taxon>
        <taxon>Propionibacteriaceae incertae sedis</taxon>
        <taxon>Candidatus Avipropionibacterium</taxon>
    </lineage>
</organism>
<keyword evidence="3" id="KW-0378">Hydrolase</keyword>
<reference evidence="6" key="2">
    <citation type="journal article" date="2021" name="PeerJ">
        <title>Extensive microbial diversity within the chicken gut microbiome revealed by metagenomics and culture.</title>
        <authorList>
            <person name="Gilroy R."/>
            <person name="Ravi A."/>
            <person name="Getino M."/>
            <person name="Pursley I."/>
            <person name="Horton D.L."/>
            <person name="Alikhan N.F."/>
            <person name="Baker D."/>
            <person name="Gharbi K."/>
            <person name="Hall N."/>
            <person name="Watson M."/>
            <person name="Adriaenssens E.M."/>
            <person name="Foster-Nyarko E."/>
            <person name="Jarju S."/>
            <person name="Secka A."/>
            <person name="Antonio M."/>
            <person name="Oren A."/>
            <person name="Chaudhuri R.R."/>
            <person name="La Ragione R."/>
            <person name="Hildebrand F."/>
            <person name="Pallen M.J."/>
        </authorList>
    </citation>
    <scope>NUCLEOTIDE SEQUENCE</scope>
    <source>
        <strain evidence="6">ChiGjej1B1-24693</strain>
    </source>
</reference>
<keyword evidence="2" id="KW-0479">Metal-binding</keyword>
<dbReference type="InterPro" id="IPR001279">
    <property type="entry name" value="Metallo-B-lactamas"/>
</dbReference>
<dbReference type="PANTHER" id="PTHR46233:SF3">
    <property type="entry name" value="HYDROXYACYLGLUTATHIONE HYDROLASE GLOC"/>
    <property type="match status" value="1"/>
</dbReference>
<protein>
    <submittedName>
        <fullName evidence="6">MBL fold metallo-hydrolase</fullName>
    </submittedName>
</protein>
<evidence type="ECO:0000256" key="2">
    <source>
        <dbReference type="ARBA" id="ARBA00022723"/>
    </source>
</evidence>
<proteinExistence type="predicted"/>
<sequence length="225" mass="23813">MFLACSPSGAFQANCYVLATGSGEACVVVDPGQDSREWITATCREQGLTPAAVIATHGHLDHVAEAAAVCADWDVACWIHPADRVLLSEPMQALPAEWRPLLLEMIGSDTLSEPRRVETYGDDLQGDDLELAGIEFSVTHAPGHSPGSVVLQWLGDGHTPYAFSGDVIFAGSIGRTDLPGSDPSAMADTLERLVATIPAETVLLPGHGPRTIMGAELTSNPYLPR</sequence>
<dbReference type="GO" id="GO:0046872">
    <property type="term" value="F:metal ion binding"/>
    <property type="evidence" value="ECO:0007669"/>
    <property type="project" value="UniProtKB-KW"/>
</dbReference>
<accession>A0A9D1KN31</accession>
<dbReference type="SUPFAM" id="SSF56281">
    <property type="entry name" value="Metallo-hydrolase/oxidoreductase"/>
    <property type="match status" value="1"/>
</dbReference>
<dbReference type="InterPro" id="IPR051453">
    <property type="entry name" value="MBL_Glyoxalase_II"/>
</dbReference>
<dbReference type="SMART" id="SM00849">
    <property type="entry name" value="Lactamase_B"/>
    <property type="match status" value="1"/>
</dbReference>
<dbReference type="InterPro" id="IPR036866">
    <property type="entry name" value="RibonucZ/Hydroxyglut_hydro"/>
</dbReference>
<dbReference type="CDD" id="cd06262">
    <property type="entry name" value="metallo-hydrolase-like_MBL-fold"/>
    <property type="match status" value="1"/>
</dbReference>
<dbReference type="PANTHER" id="PTHR46233">
    <property type="entry name" value="HYDROXYACYLGLUTATHIONE HYDROLASE GLOC"/>
    <property type="match status" value="1"/>
</dbReference>
<evidence type="ECO:0000313" key="7">
    <source>
        <dbReference type="Proteomes" id="UP000886842"/>
    </source>
</evidence>
<evidence type="ECO:0000256" key="1">
    <source>
        <dbReference type="ARBA" id="ARBA00001947"/>
    </source>
</evidence>
<gene>
    <name evidence="6" type="ORF">IAA98_11105</name>
</gene>
<keyword evidence="4" id="KW-0862">Zinc</keyword>
<comment type="caution">
    <text evidence="6">The sequence shown here is derived from an EMBL/GenBank/DDBJ whole genome shotgun (WGS) entry which is preliminary data.</text>
</comment>
<evidence type="ECO:0000313" key="6">
    <source>
        <dbReference type="EMBL" id="HIT76126.1"/>
    </source>
</evidence>
<name>A0A9D1KN31_9ACTN</name>
<dbReference type="Pfam" id="PF00753">
    <property type="entry name" value="Lactamase_B"/>
    <property type="match status" value="1"/>
</dbReference>
<dbReference type="AlphaFoldDB" id="A0A9D1KN31"/>